<evidence type="ECO:0000256" key="8">
    <source>
        <dbReference type="ARBA" id="ARBA00047899"/>
    </source>
</evidence>
<keyword evidence="11" id="KW-1133">Transmembrane helix</keyword>
<keyword evidence="3" id="KW-0723">Serine/threonine-protein kinase</keyword>
<evidence type="ECO:0000256" key="3">
    <source>
        <dbReference type="ARBA" id="ARBA00022527"/>
    </source>
</evidence>
<accession>A0A9Q1H4F5</accession>
<dbReference type="PANTHER" id="PTHR22984">
    <property type="entry name" value="SERINE/THREONINE-PROTEIN KINASE PIM"/>
    <property type="match status" value="1"/>
</dbReference>
<dbReference type="InterPro" id="IPR011009">
    <property type="entry name" value="Kinase-like_dom_sf"/>
</dbReference>
<keyword evidence="5" id="KW-0547">Nucleotide-binding</keyword>
<feature type="domain" description="Protein kinase" evidence="12">
    <location>
        <begin position="157"/>
        <end position="405"/>
    </location>
</feature>
<dbReference type="GO" id="GO:0004674">
    <property type="term" value="F:protein serine/threonine kinase activity"/>
    <property type="evidence" value="ECO:0007669"/>
    <property type="project" value="UniProtKB-KW"/>
</dbReference>
<evidence type="ECO:0000259" key="12">
    <source>
        <dbReference type="PROSITE" id="PS50011"/>
    </source>
</evidence>
<keyword evidence="11" id="KW-0812">Transmembrane</keyword>
<protein>
    <recommendedName>
        <fullName evidence="2">non-specific serine/threonine protein kinase</fullName>
        <ecNumber evidence="2">2.7.11.1</ecNumber>
    </recommendedName>
</protein>
<gene>
    <name evidence="13" type="ORF">HOLleu_25538</name>
</gene>
<evidence type="ECO:0000313" key="14">
    <source>
        <dbReference type="Proteomes" id="UP001152320"/>
    </source>
</evidence>
<evidence type="ECO:0000256" key="2">
    <source>
        <dbReference type="ARBA" id="ARBA00012513"/>
    </source>
</evidence>
<evidence type="ECO:0000313" key="13">
    <source>
        <dbReference type="EMBL" id="KAJ8032115.1"/>
    </source>
</evidence>
<feature type="region of interest" description="Disordered" evidence="10">
    <location>
        <begin position="50"/>
        <end position="72"/>
    </location>
</feature>
<evidence type="ECO:0000256" key="7">
    <source>
        <dbReference type="ARBA" id="ARBA00022840"/>
    </source>
</evidence>
<dbReference type="SUPFAM" id="SSF56112">
    <property type="entry name" value="Protein kinase-like (PK-like)"/>
    <property type="match status" value="1"/>
</dbReference>
<evidence type="ECO:0000256" key="4">
    <source>
        <dbReference type="ARBA" id="ARBA00022679"/>
    </source>
</evidence>
<dbReference type="Pfam" id="PF00069">
    <property type="entry name" value="Pkinase"/>
    <property type="match status" value="1"/>
</dbReference>
<keyword evidence="6 13" id="KW-0418">Kinase</keyword>
<sequence>MRTSFFQEERALYKSVYLFLTTYRSYQEIQDQNLQLKQQLRSCRCKRSRSRDNVCSGKDQKSKRQLTGNTYSSSMDVVAPESQTYSNASNNFTSYSLSACGVSGGCLGSSGTGQGGGNGAANYNSSNTSSNAAASQPILVRDNVVAEAKQVLLRNGFKLLDQIGHGSFGLVYSGRPLDGNIRLISSTYPAISPVDGRRMPSEVEALLALKAVPCVVDVIGFGEANLGRDECSIIIMEKPAFCLSFAKYLNRNKPLDESRVLFFLKQMASMVLAIHQHGWVHTDLKPANLLICAQDQLKAIDFGLADKVLYGKCVVSKAGGTPLWNYPPEKLYGRYDLVKATVWSVGVMYYYMLFGNLPFLSLHSANKRPLRWPRPVSSKTWTIMQYLLNPDPGKRVEIQDIEKLVTKGENYRKSSNYARQTSSEPRYSADKIHTRNFSSTNIGRITINDL</sequence>
<dbReference type="SMART" id="SM00220">
    <property type="entry name" value="S_TKc"/>
    <property type="match status" value="1"/>
</dbReference>
<keyword evidence="11" id="KW-0472">Membrane</keyword>
<dbReference type="GO" id="GO:0005524">
    <property type="term" value="F:ATP binding"/>
    <property type="evidence" value="ECO:0007669"/>
    <property type="project" value="UniProtKB-KW"/>
</dbReference>
<dbReference type="PROSITE" id="PS50011">
    <property type="entry name" value="PROTEIN_KINASE_DOM"/>
    <property type="match status" value="1"/>
</dbReference>
<evidence type="ECO:0000256" key="6">
    <source>
        <dbReference type="ARBA" id="ARBA00022777"/>
    </source>
</evidence>
<comment type="catalytic activity">
    <reaction evidence="9">
        <text>L-seryl-[protein] + ATP = O-phospho-L-seryl-[protein] + ADP + H(+)</text>
        <dbReference type="Rhea" id="RHEA:17989"/>
        <dbReference type="Rhea" id="RHEA-COMP:9863"/>
        <dbReference type="Rhea" id="RHEA-COMP:11604"/>
        <dbReference type="ChEBI" id="CHEBI:15378"/>
        <dbReference type="ChEBI" id="CHEBI:29999"/>
        <dbReference type="ChEBI" id="CHEBI:30616"/>
        <dbReference type="ChEBI" id="CHEBI:83421"/>
        <dbReference type="ChEBI" id="CHEBI:456216"/>
        <dbReference type="EC" id="2.7.11.1"/>
    </reaction>
</comment>
<dbReference type="Proteomes" id="UP001152320">
    <property type="component" value="Chromosome 12"/>
</dbReference>
<keyword evidence="7" id="KW-0067">ATP-binding</keyword>
<dbReference type="InterPro" id="IPR000719">
    <property type="entry name" value="Prot_kinase_dom"/>
</dbReference>
<dbReference type="Gene3D" id="1.10.510.10">
    <property type="entry name" value="Transferase(Phosphotransferase) domain 1"/>
    <property type="match status" value="1"/>
</dbReference>
<dbReference type="PANTHER" id="PTHR22984:SF25">
    <property type="entry name" value="PROTEIN KINASE DOMAIN-CONTAINING PROTEIN"/>
    <property type="match status" value="1"/>
</dbReference>
<organism evidence="13 14">
    <name type="scientific">Holothuria leucospilota</name>
    <name type="common">Black long sea cucumber</name>
    <name type="synonym">Mertensiothuria leucospilota</name>
    <dbReference type="NCBI Taxonomy" id="206669"/>
    <lineage>
        <taxon>Eukaryota</taxon>
        <taxon>Metazoa</taxon>
        <taxon>Echinodermata</taxon>
        <taxon>Eleutherozoa</taxon>
        <taxon>Echinozoa</taxon>
        <taxon>Holothuroidea</taxon>
        <taxon>Aspidochirotacea</taxon>
        <taxon>Aspidochirotida</taxon>
        <taxon>Holothuriidae</taxon>
        <taxon>Holothuria</taxon>
    </lineage>
</organism>
<evidence type="ECO:0000256" key="11">
    <source>
        <dbReference type="SAM" id="Phobius"/>
    </source>
</evidence>
<proteinExistence type="predicted"/>
<evidence type="ECO:0000256" key="9">
    <source>
        <dbReference type="ARBA" id="ARBA00048679"/>
    </source>
</evidence>
<name>A0A9Q1H4F5_HOLLE</name>
<evidence type="ECO:0000256" key="1">
    <source>
        <dbReference type="ARBA" id="ARBA00004340"/>
    </source>
</evidence>
<dbReference type="AlphaFoldDB" id="A0A9Q1H4F5"/>
<keyword evidence="14" id="KW-1185">Reference proteome</keyword>
<dbReference type="InterPro" id="IPR051138">
    <property type="entry name" value="PIM_Ser/Thr_kinase"/>
</dbReference>
<evidence type="ECO:0000256" key="10">
    <source>
        <dbReference type="SAM" id="MobiDB-lite"/>
    </source>
</evidence>
<dbReference type="EC" id="2.7.11.1" evidence="2"/>
<dbReference type="GO" id="GO:0043657">
    <property type="term" value="C:host cell"/>
    <property type="evidence" value="ECO:0007669"/>
    <property type="project" value="UniProtKB-SubCell"/>
</dbReference>
<comment type="subcellular location">
    <subcellularLocation>
        <location evidence="1">Host cell</location>
    </subcellularLocation>
</comment>
<dbReference type="EMBL" id="JAIZAY010000012">
    <property type="protein sequence ID" value="KAJ8032115.1"/>
    <property type="molecule type" value="Genomic_DNA"/>
</dbReference>
<comment type="catalytic activity">
    <reaction evidence="8">
        <text>L-threonyl-[protein] + ATP = O-phospho-L-threonyl-[protein] + ADP + H(+)</text>
        <dbReference type="Rhea" id="RHEA:46608"/>
        <dbReference type="Rhea" id="RHEA-COMP:11060"/>
        <dbReference type="Rhea" id="RHEA-COMP:11605"/>
        <dbReference type="ChEBI" id="CHEBI:15378"/>
        <dbReference type="ChEBI" id="CHEBI:30013"/>
        <dbReference type="ChEBI" id="CHEBI:30616"/>
        <dbReference type="ChEBI" id="CHEBI:61977"/>
        <dbReference type="ChEBI" id="CHEBI:456216"/>
        <dbReference type="EC" id="2.7.11.1"/>
    </reaction>
</comment>
<reference evidence="13" key="1">
    <citation type="submission" date="2021-10" db="EMBL/GenBank/DDBJ databases">
        <title>Tropical sea cucumber genome reveals ecological adaptation and Cuvierian tubules defense mechanism.</title>
        <authorList>
            <person name="Chen T."/>
        </authorList>
    </citation>
    <scope>NUCLEOTIDE SEQUENCE</scope>
    <source>
        <strain evidence="13">Nanhai2018</strain>
        <tissue evidence="13">Muscle</tissue>
    </source>
</reference>
<keyword evidence="4" id="KW-0808">Transferase</keyword>
<evidence type="ECO:0000256" key="5">
    <source>
        <dbReference type="ARBA" id="ARBA00022741"/>
    </source>
</evidence>
<dbReference type="GO" id="GO:0005737">
    <property type="term" value="C:cytoplasm"/>
    <property type="evidence" value="ECO:0007669"/>
    <property type="project" value="TreeGrafter"/>
</dbReference>
<dbReference type="OrthoDB" id="8596411at2759"/>
<comment type="caution">
    <text evidence="13">The sequence shown here is derived from an EMBL/GenBank/DDBJ whole genome shotgun (WGS) entry which is preliminary data.</text>
</comment>
<feature type="transmembrane region" description="Helical" evidence="11">
    <location>
        <begin position="340"/>
        <end position="362"/>
    </location>
</feature>